<evidence type="ECO:0000313" key="2">
    <source>
        <dbReference type="Proteomes" id="UP000006659"/>
    </source>
</evidence>
<dbReference type="eggNOG" id="COG4283">
    <property type="taxonomic scope" value="Bacteria"/>
</dbReference>
<protein>
    <recommendedName>
        <fullName evidence="3">ClbS/DfsB family four-helix bundle protein</fullName>
    </recommendedName>
</protein>
<evidence type="ECO:0000313" key="1">
    <source>
        <dbReference type="EMBL" id="AEK35966.1"/>
    </source>
</evidence>
<dbReference type="EMBL" id="CP002917">
    <property type="protein sequence ID" value="AEK35966.1"/>
    <property type="molecule type" value="Genomic_DNA"/>
</dbReference>
<name>G0HD02_CORVD</name>
<dbReference type="PANTHER" id="PTHR40658">
    <property type="match status" value="1"/>
</dbReference>
<dbReference type="Proteomes" id="UP000006659">
    <property type="component" value="Chromosome"/>
</dbReference>
<dbReference type="AlphaFoldDB" id="G0HD02"/>
<dbReference type="Gene3D" id="1.20.120.450">
    <property type="entry name" value="dinb family like domain"/>
    <property type="match status" value="1"/>
</dbReference>
<dbReference type="InterPro" id="IPR034660">
    <property type="entry name" value="DinB/YfiT-like"/>
</dbReference>
<sequence length="197" mass="22304">MAVRRCEAGSDFAGRGRENAVAVPQSKDELLDAIEDGYIKLVRDLERVPEDQAGEASLSGHKADTMMSPADLVAYLVGWNELVLSWHEQRARGDEPEFPAPGYTWNQLGDLAQQFYRDYADLSWAELLERFDQAKAGITSLIEGLSNEELYGEPWYGKYTAGRMIQFNTSSPYANARRRIRAWLREQGNKTNEHRAS</sequence>
<dbReference type="HOGENOM" id="CLU_124046_0_0_11"/>
<dbReference type="PIRSF" id="PIRSF031551">
    <property type="entry name" value="DUF1706"/>
    <property type="match status" value="1"/>
</dbReference>
<dbReference type="STRING" id="858619.CVAR_0614"/>
<accession>G0HD02</accession>
<gene>
    <name evidence="1" type="ordered locus">CVAR_0614</name>
</gene>
<dbReference type="PANTHER" id="PTHR40658:SF3">
    <property type="entry name" value="CLBS_DFSB FAMILY FOUR-HELIX BUNDLE PROTEIN"/>
    <property type="match status" value="1"/>
</dbReference>
<evidence type="ECO:0008006" key="3">
    <source>
        <dbReference type="Google" id="ProtNLM"/>
    </source>
</evidence>
<reference evidence="1 2" key="1">
    <citation type="journal article" date="2011" name="BMC Genomics">
        <title>Complete genome sequence of Corynebacterium variabile DSM 44702 isolated from the surface of smear-ripened cheeses and insights into cheese ripening and flavor generation.</title>
        <authorList>
            <person name="Schroeder J."/>
            <person name="Maus I."/>
            <person name="Trost E."/>
            <person name="Tauch A."/>
        </authorList>
    </citation>
    <scope>NUCLEOTIDE SEQUENCE [LARGE SCALE GENOMIC DNA]</scope>
    <source>
        <strain evidence="2">DSM 44702 / JCM 12073 / NCIMB 30131</strain>
    </source>
</reference>
<organism evidence="1 2">
    <name type="scientific">Corynebacterium variabile (strain DSM 44702 / CIP 107183 / JCM 12073 / NCIMB 30131)</name>
    <name type="common">Corynebacterium mooreparkense</name>
    <dbReference type="NCBI Taxonomy" id="858619"/>
    <lineage>
        <taxon>Bacteria</taxon>
        <taxon>Bacillati</taxon>
        <taxon>Actinomycetota</taxon>
        <taxon>Actinomycetes</taxon>
        <taxon>Mycobacteriales</taxon>
        <taxon>Corynebacteriaceae</taxon>
        <taxon>Corynebacterium</taxon>
    </lineage>
</organism>
<dbReference type="KEGG" id="cva:CVAR_0614"/>
<proteinExistence type="predicted"/>
<dbReference type="SUPFAM" id="SSF109854">
    <property type="entry name" value="DinB/YfiT-like putative metalloenzymes"/>
    <property type="match status" value="1"/>
</dbReference>
<dbReference type="Pfam" id="PF08020">
    <property type="entry name" value="DUF1706"/>
    <property type="match status" value="1"/>
</dbReference>
<dbReference type="InterPro" id="IPR012550">
    <property type="entry name" value="DUF1706"/>
</dbReference>